<protein>
    <recommendedName>
        <fullName evidence="1">peptide-methionine (S)-S-oxide reductase</fullName>
        <ecNumber evidence="1">1.8.4.11</ecNumber>
    </recommendedName>
</protein>
<dbReference type="Gene3D" id="3.30.1060.10">
    <property type="entry name" value="Peptide methionine sulphoxide reductase MsrA"/>
    <property type="match status" value="1"/>
</dbReference>
<dbReference type="EC" id="1.8.4.11" evidence="1"/>
<dbReference type="Pfam" id="PF01625">
    <property type="entry name" value="PMSR"/>
    <property type="match status" value="1"/>
</dbReference>
<dbReference type="PANTHER" id="PTHR43774:SF1">
    <property type="entry name" value="PEPTIDE METHIONINE SULFOXIDE REDUCTASE MSRA 2"/>
    <property type="match status" value="1"/>
</dbReference>
<dbReference type="InterPro" id="IPR002569">
    <property type="entry name" value="Met_Sox_Rdtase_MsrA_dom"/>
</dbReference>
<feature type="domain" description="Peptide methionine sulphoxide reductase MsrA" evidence="3">
    <location>
        <begin position="7"/>
        <end position="158"/>
    </location>
</feature>
<dbReference type="EMBL" id="UINC01008753">
    <property type="protein sequence ID" value="SVA39356.1"/>
    <property type="molecule type" value="Genomic_DNA"/>
</dbReference>
<dbReference type="InterPro" id="IPR036509">
    <property type="entry name" value="Met_Sox_Rdtase_MsrA_sf"/>
</dbReference>
<evidence type="ECO:0000256" key="1">
    <source>
        <dbReference type="ARBA" id="ARBA00012502"/>
    </source>
</evidence>
<evidence type="ECO:0000259" key="3">
    <source>
        <dbReference type="Pfam" id="PF01625"/>
    </source>
</evidence>
<organism evidence="4">
    <name type="scientific">marine metagenome</name>
    <dbReference type="NCBI Taxonomy" id="408172"/>
    <lineage>
        <taxon>unclassified sequences</taxon>
        <taxon>metagenomes</taxon>
        <taxon>ecological metagenomes</taxon>
    </lineage>
</organism>
<dbReference type="AlphaFoldDB" id="A0A381VG80"/>
<dbReference type="SUPFAM" id="SSF55068">
    <property type="entry name" value="Peptide methionine sulfoxide reductase"/>
    <property type="match status" value="1"/>
</dbReference>
<reference evidence="4" key="1">
    <citation type="submission" date="2018-05" db="EMBL/GenBank/DDBJ databases">
        <authorList>
            <person name="Lanie J.A."/>
            <person name="Ng W.-L."/>
            <person name="Kazmierczak K.M."/>
            <person name="Andrzejewski T.M."/>
            <person name="Davidsen T.M."/>
            <person name="Wayne K.J."/>
            <person name="Tettelin H."/>
            <person name="Glass J.I."/>
            <person name="Rusch D."/>
            <person name="Podicherti R."/>
            <person name="Tsui H.-C.T."/>
            <person name="Winkler M.E."/>
        </authorList>
    </citation>
    <scope>NUCLEOTIDE SEQUENCE</scope>
</reference>
<evidence type="ECO:0000313" key="4">
    <source>
        <dbReference type="EMBL" id="SVA39356.1"/>
    </source>
</evidence>
<name>A0A381VG80_9ZZZZ</name>
<dbReference type="GO" id="GO:0008113">
    <property type="term" value="F:peptide-methionine (S)-S-oxide reductase activity"/>
    <property type="evidence" value="ECO:0007669"/>
    <property type="project" value="UniProtKB-EC"/>
</dbReference>
<proteinExistence type="inferred from homology"/>
<dbReference type="PANTHER" id="PTHR43774">
    <property type="entry name" value="PEPTIDE METHIONINE SULFOXIDE REDUCTASE"/>
    <property type="match status" value="1"/>
</dbReference>
<accession>A0A381VG80</accession>
<dbReference type="NCBIfam" id="TIGR00401">
    <property type="entry name" value="msrA"/>
    <property type="match status" value="1"/>
</dbReference>
<gene>
    <name evidence="4" type="ORF">METZ01_LOCUS92210</name>
</gene>
<evidence type="ECO:0000256" key="2">
    <source>
        <dbReference type="ARBA" id="ARBA00023002"/>
    </source>
</evidence>
<dbReference type="HAMAP" id="MF_01401">
    <property type="entry name" value="MsrA"/>
    <property type="match status" value="1"/>
</dbReference>
<keyword evidence="2" id="KW-0560">Oxidoreductase</keyword>
<sequence length="172" mass="19771">MEELNSATLGGGCFWCLEAVYTRLEGVKSVVSGYAGGNVENPTYEQVCTGETSHAEVVKINFDPKETSFETLLEWFWRCHDPTTLNRQGRDIGTQYRSVIYYENENQKSIAHKSKIDADSSGFFDNPIVTEIHELDVFYPAEDYHHDYYKKNPDAGYCTYIIRPKLEKLNME</sequence>